<reference evidence="1 2" key="1">
    <citation type="journal article" date="2014" name="BMC Genomics">
        <title>Comparison of environmental and isolate Sulfobacillus genomes reveals diverse carbon, sulfur, nitrogen, and hydrogen metabolisms.</title>
        <authorList>
            <person name="Justice N.B."/>
            <person name="Norman A."/>
            <person name="Brown C.T."/>
            <person name="Singh A."/>
            <person name="Thomas B.C."/>
            <person name="Banfield J.F."/>
        </authorList>
    </citation>
    <scope>NUCLEOTIDE SEQUENCE [LARGE SCALE GENOMIC DNA]</scope>
    <source>
        <strain evidence="1">AMDSBA3</strain>
    </source>
</reference>
<dbReference type="SUPFAM" id="SSF52096">
    <property type="entry name" value="ClpP/crotonase"/>
    <property type="match status" value="1"/>
</dbReference>
<protein>
    <recommendedName>
        <fullName evidence="3">Enoyl-CoA hydratase</fullName>
    </recommendedName>
</protein>
<gene>
    <name evidence="1" type="ORF">C7B45_14085</name>
</gene>
<accession>A0A2T2WEJ7</accession>
<dbReference type="Gene3D" id="3.90.226.10">
    <property type="entry name" value="2-enoyl-CoA Hydratase, Chain A, domain 1"/>
    <property type="match status" value="1"/>
</dbReference>
<dbReference type="CDD" id="cd06558">
    <property type="entry name" value="crotonase-like"/>
    <property type="match status" value="1"/>
</dbReference>
<dbReference type="EMBL" id="PXYV01000055">
    <property type="protein sequence ID" value="PSR20640.1"/>
    <property type="molecule type" value="Genomic_DNA"/>
</dbReference>
<comment type="caution">
    <text evidence="1">The sequence shown here is derived from an EMBL/GenBank/DDBJ whole genome shotgun (WGS) entry which is preliminary data.</text>
</comment>
<evidence type="ECO:0008006" key="3">
    <source>
        <dbReference type="Google" id="ProtNLM"/>
    </source>
</evidence>
<proteinExistence type="predicted"/>
<dbReference type="PANTHER" id="PTHR11941">
    <property type="entry name" value="ENOYL-COA HYDRATASE-RELATED"/>
    <property type="match status" value="1"/>
</dbReference>
<sequence length="109" mass="11630">MEPFQPVPPLASLCGQRFDARSIRVYDEVVHGAVAALTADWRFGSSSARLGIPATKLGIVYGPAEGQRLMQLAGPYRALDLLATGRLLSAHEALGMGLMDHVVADAELE</sequence>
<evidence type="ECO:0000313" key="2">
    <source>
        <dbReference type="Proteomes" id="UP000241848"/>
    </source>
</evidence>
<dbReference type="AlphaFoldDB" id="A0A2T2WEJ7"/>
<dbReference type="InterPro" id="IPR029045">
    <property type="entry name" value="ClpP/crotonase-like_dom_sf"/>
</dbReference>
<dbReference type="GO" id="GO:0006635">
    <property type="term" value="P:fatty acid beta-oxidation"/>
    <property type="evidence" value="ECO:0007669"/>
    <property type="project" value="TreeGrafter"/>
</dbReference>
<dbReference type="Pfam" id="PF00378">
    <property type="entry name" value="ECH_1"/>
    <property type="match status" value="1"/>
</dbReference>
<name>A0A2T2WEJ7_9FIRM</name>
<dbReference type="Proteomes" id="UP000241848">
    <property type="component" value="Unassembled WGS sequence"/>
</dbReference>
<evidence type="ECO:0000313" key="1">
    <source>
        <dbReference type="EMBL" id="PSR20640.1"/>
    </source>
</evidence>
<dbReference type="PANTHER" id="PTHR11941:SF54">
    <property type="entry name" value="ENOYL-COA HYDRATASE, MITOCHONDRIAL"/>
    <property type="match status" value="1"/>
</dbReference>
<organism evidence="1 2">
    <name type="scientific">Sulfobacillus acidophilus</name>
    <dbReference type="NCBI Taxonomy" id="53633"/>
    <lineage>
        <taxon>Bacteria</taxon>
        <taxon>Bacillati</taxon>
        <taxon>Bacillota</taxon>
        <taxon>Clostridia</taxon>
        <taxon>Eubacteriales</taxon>
        <taxon>Clostridiales Family XVII. Incertae Sedis</taxon>
        <taxon>Sulfobacillus</taxon>
    </lineage>
</organism>
<dbReference type="GO" id="GO:0003824">
    <property type="term" value="F:catalytic activity"/>
    <property type="evidence" value="ECO:0007669"/>
    <property type="project" value="UniProtKB-ARBA"/>
</dbReference>
<dbReference type="InterPro" id="IPR001753">
    <property type="entry name" value="Enoyl-CoA_hydra/iso"/>
</dbReference>